<dbReference type="SUPFAM" id="SSF52141">
    <property type="entry name" value="Uracil-DNA glycosylase-like"/>
    <property type="match status" value="1"/>
</dbReference>
<name>A0A0F9KPD6_9ZZZZ</name>
<evidence type="ECO:0000313" key="1">
    <source>
        <dbReference type="EMBL" id="KKM76641.1"/>
    </source>
</evidence>
<dbReference type="EMBL" id="LAZR01008773">
    <property type="protein sequence ID" value="KKM76641.1"/>
    <property type="molecule type" value="Genomic_DNA"/>
</dbReference>
<reference evidence="1" key="1">
    <citation type="journal article" date="2015" name="Nature">
        <title>Complex archaea that bridge the gap between prokaryotes and eukaryotes.</title>
        <authorList>
            <person name="Spang A."/>
            <person name="Saw J.H."/>
            <person name="Jorgensen S.L."/>
            <person name="Zaremba-Niedzwiedzka K."/>
            <person name="Martijn J."/>
            <person name="Lind A.E."/>
            <person name="van Eijk R."/>
            <person name="Schleper C."/>
            <person name="Guy L."/>
            <person name="Ettema T.J."/>
        </authorList>
    </citation>
    <scope>NUCLEOTIDE SEQUENCE</scope>
</reference>
<proteinExistence type="predicted"/>
<dbReference type="InterPro" id="IPR036895">
    <property type="entry name" value="Uracil-DNA_glycosylase-like_sf"/>
</dbReference>
<gene>
    <name evidence="1" type="ORF">LCGC14_1378060</name>
</gene>
<protein>
    <submittedName>
        <fullName evidence="1">Uncharacterized protein</fullName>
    </submittedName>
</protein>
<dbReference type="AlphaFoldDB" id="A0A0F9KPD6"/>
<dbReference type="Gene3D" id="3.40.470.10">
    <property type="entry name" value="Uracil-DNA glycosylase-like domain"/>
    <property type="match status" value="1"/>
</dbReference>
<organism evidence="1">
    <name type="scientific">marine sediment metagenome</name>
    <dbReference type="NCBI Taxonomy" id="412755"/>
    <lineage>
        <taxon>unclassified sequences</taxon>
        <taxon>metagenomes</taxon>
        <taxon>ecological metagenomes</taxon>
    </lineage>
</organism>
<sequence>MEGIVYLGEWLERRADGLLRKPKGWTECVGCDPEDPWGFVPDEYIEGAEVLFHYQNPGEYEEAGQRCVDPLGRNKWVSEPDRNRPLIGPTGYEFDRNYLPLARLERGKNVSVSNTLRCRFKGQDGKRNNNMPSSSTLYQATLHCTQAHFKPPESTRLIVAGGEHAWNHLTGGAPGTVSEWRGYTVSGFGVRSVSEEVKDSGPEVRGRTHYGSLPILATFHLALLGRDPKMVIPTKRDFAKIPLILRGEWPKPLPACFRPRTEDDLVKLHDWFDVAECAERVTLDTEYLEDSNDFIYMIGIGYKDESKIIHGIQLWRTKACKEVIAAFINRLWNLTKRVPMTCQNLVADVNAMQTNFRMGWDHYFLLHDTMQANTVLWSSPRSSTVSGT</sequence>
<comment type="caution">
    <text evidence="1">The sequence shown here is derived from an EMBL/GenBank/DDBJ whole genome shotgun (WGS) entry which is preliminary data.</text>
</comment>
<accession>A0A0F9KPD6</accession>